<dbReference type="Proteomes" id="UP000366872">
    <property type="component" value="Unassembled WGS sequence"/>
</dbReference>
<dbReference type="PANTHER" id="PTHR30012:SF0">
    <property type="entry name" value="TYPE II SECRETION SYSTEM PROTEIN F-RELATED"/>
    <property type="match status" value="1"/>
</dbReference>
<dbReference type="GO" id="GO:0015628">
    <property type="term" value="P:protein secretion by the type II secretion system"/>
    <property type="evidence" value="ECO:0007669"/>
    <property type="project" value="TreeGrafter"/>
</dbReference>
<evidence type="ECO:0000256" key="8">
    <source>
        <dbReference type="ARBA" id="ARBA00022989"/>
    </source>
</evidence>
<keyword evidence="7 11" id="KW-0812">Transmembrane</keyword>
<evidence type="ECO:0000256" key="2">
    <source>
        <dbReference type="ARBA" id="ARBA00004429"/>
    </source>
</evidence>
<keyword evidence="8 12" id="KW-1133">Transmembrane helix</keyword>
<dbReference type="InterPro" id="IPR042094">
    <property type="entry name" value="T2SS_GspF_sf"/>
</dbReference>
<sequence length="364" mass="39871">MANKKFKAKGALPVVRGARKIRLKELSLFTRQVSAMLSAGMPLVQTLSAMEAQTSDKNFKPVIGGIRSRVEGGAMYSEALAFYPTIFDELYISMVCAGEVGGILPETCARVASFLESSNKMRSKVKSAMMYPSVVMIVAIALSTALIMFIVPVFAEMFSGFGADLPGLTQALLDFSNLLTAYWYIATILIASVIFAFKKYYKTDKGQYNIDLMKLKFPILGELATKVSVSRFASTFAQLMHSGVQIMESLEIVGLATGNRVIGDSLLEARKHVEEGQPLSSALEPNKFYPRMLVHMLSAGEKTGQVEEMMDKVAEFYENEVETMLNGLTSMIEPLLMVFIGGIIGTIVVAMFLPIFKMGEVVGM</sequence>
<reference evidence="14 15" key="1">
    <citation type="submission" date="2019-04" db="EMBL/GenBank/DDBJ databases">
        <authorList>
            <person name="Van Vliet M D."/>
        </authorList>
    </citation>
    <scope>NUCLEOTIDE SEQUENCE [LARGE SCALE GENOMIC DNA]</scope>
    <source>
        <strain evidence="14 15">F1</strain>
    </source>
</reference>
<evidence type="ECO:0000313" key="15">
    <source>
        <dbReference type="Proteomes" id="UP000366872"/>
    </source>
</evidence>
<evidence type="ECO:0000256" key="6">
    <source>
        <dbReference type="ARBA" id="ARBA00022519"/>
    </source>
</evidence>
<comment type="subcellular location">
    <subcellularLocation>
        <location evidence="2">Cell inner membrane</location>
        <topology evidence="2">Multi-pass membrane protein</topology>
    </subcellularLocation>
    <subcellularLocation>
        <location evidence="11">Cell membrane</location>
        <topology evidence="11">Multi-pass membrane protein</topology>
    </subcellularLocation>
</comment>
<evidence type="ECO:0000256" key="5">
    <source>
        <dbReference type="ARBA" id="ARBA00022475"/>
    </source>
</evidence>
<evidence type="ECO:0000256" key="1">
    <source>
        <dbReference type="ARBA" id="ARBA00002684"/>
    </source>
</evidence>
<dbReference type="PROSITE" id="PS00874">
    <property type="entry name" value="T2SP_F"/>
    <property type="match status" value="1"/>
</dbReference>
<evidence type="ECO:0000259" key="13">
    <source>
        <dbReference type="Pfam" id="PF00482"/>
    </source>
</evidence>
<feature type="domain" description="Type II secretion system protein GspF" evidence="13">
    <location>
        <begin position="29"/>
        <end position="152"/>
    </location>
</feature>
<comment type="function">
    <text evidence="1">Component of the type II secretion system inner membrane complex required for the energy-dependent secretion of extracellular factors such as proteases and toxins from the periplasm.</text>
</comment>
<keyword evidence="4 11" id="KW-0813">Transport</keyword>
<evidence type="ECO:0000256" key="11">
    <source>
        <dbReference type="RuleBase" id="RU003923"/>
    </source>
</evidence>
<feature type="transmembrane region" description="Helical" evidence="12">
    <location>
        <begin position="335"/>
        <end position="356"/>
    </location>
</feature>
<dbReference type="FunFam" id="1.20.81.30:FF:000001">
    <property type="entry name" value="Type II secretion system protein F"/>
    <property type="match status" value="2"/>
</dbReference>
<dbReference type="InterPro" id="IPR003004">
    <property type="entry name" value="GspF/PilC"/>
</dbReference>
<keyword evidence="6" id="KW-0997">Cell inner membrane</keyword>
<dbReference type="InterPro" id="IPR001992">
    <property type="entry name" value="T2SS_GspF/T4SS_PilC_CS"/>
</dbReference>
<dbReference type="InterPro" id="IPR018076">
    <property type="entry name" value="T2SS_GspF_dom"/>
</dbReference>
<organism evidence="14 15">
    <name type="scientific">Pontiella desulfatans</name>
    <dbReference type="NCBI Taxonomy" id="2750659"/>
    <lineage>
        <taxon>Bacteria</taxon>
        <taxon>Pseudomonadati</taxon>
        <taxon>Kiritimatiellota</taxon>
        <taxon>Kiritimatiellia</taxon>
        <taxon>Kiritimatiellales</taxon>
        <taxon>Pontiellaceae</taxon>
        <taxon>Pontiella</taxon>
    </lineage>
</organism>
<dbReference type="Gene3D" id="1.20.81.30">
    <property type="entry name" value="Type II secretion system (T2SS), domain F"/>
    <property type="match status" value="2"/>
</dbReference>
<evidence type="ECO:0000256" key="9">
    <source>
        <dbReference type="ARBA" id="ARBA00023136"/>
    </source>
</evidence>
<keyword evidence="15" id="KW-1185">Reference proteome</keyword>
<dbReference type="Pfam" id="PF00482">
    <property type="entry name" value="T2SSF"/>
    <property type="match status" value="2"/>
</dbReference>
<dbReference type="GO" id="GO:0005886">
    <property type="term" value="C:plasma membrane"/>
    <property type="evidence" value="ECO:0007669"/>
    <property type="project" value="UniProtKB-SubCell"/>
</dbReference>
<feature type="domain" description="Type II secretion system protein GspF" evidence="13">
    <location>
        <begin position="232"/>
        <end position="354"/>
    </location>
</feature>
<keyword evidence="5" id="KW-1003">Cell membrane</keyword>
<evidence type="ECO:0000256" key="3">
    <source>
        <dbReference type="ARBA" id="ARBA00005745"/>
    </source>
</evidence>
<evidence type="ECO:0000256" key="10">
    <source>
        <dbReference type="ARBA" id="ARBA00030750"/>
    </source>
</evidence>
<gene>
    <name evidence="14" type="primary">epsF_4</name>
    <name evidence="14" type="ORF">PDESU_04542</name>
</gene>
<accession>A0A6C2U805</accession>
<evidence type="ECO:0000256" key="7">
    <source>
        <dbReference type="ARBA" id="ARBA00022692"/>
    </source>
</evidence>
<dbReference type="PANTHER" id="PTHR30012">
    <property type="entry name" value="GENERAL SECRETION PATHWAY PROTEIN"/>
    <property type="match status" value="1"/>
</dbReference>
<dbReference type="RefSeq" id="WP_136081515.1">
    <property type="nucleotide sequence ID" value="NZ_CAAHFG010000003.1"/>
</dbReference>
<feature type="transmembrane region" description="Helical" evidence="12">
    <location>
        <begin position="175"/>
        <end position="197"/>
    </location>
</feature>
<evidence type="ECO:0000313" key="14">
    <source>
        <dbReference type="EMBL" id="VGO15953.1"/>
    </source>
</evidence>
<evidence type="ECO:0000256" key="12">
    <source>
        <dbReference type="SAM" id="Phobius"/>
    </source>
</evidence>
<dbReference type="AlphaFoldDB" id="A0A6C2U805"/>
<evidence type="ECO:0000256" key="4">
    <source>
        <dbReference type="ARBA" id="ARBA00022448"/>
    </source>
</evidence>
<feature type="transmembrane region" description="Helical" evidence="12">
    <location>
        <begin position="130"/>
        <end position="155"/>
    </location>
</feature>
<keyword evidence="9 12" id="KW-0472">Membrane</keyword>
<name>A0A6C2U805_PONDE</name>
<proteinExistence type="inferred from homology"/>
<protein>
    <recommendedName>
        <fullName evidence="10">General secretion pathway protein F</fullName>
    </recommendedName>
</protein>
<comment type="similarity">
    <text evidence="3 11">Belongs to the GSP F family.</text>
</comment>
<dbReference type="EMBL" id="CAAHFG010000003">
    <property type="protein sequence ID" value="VGO15953.1"/>
    <property type="molecule type" value="Genomic_DNA"/>
</dbReference>
<dbReference type="PRINTS" id="PR00812">
    <property type="entry name" value="BCTERIALGSPF"/>
</dbReference>